<evidence type="ECO:0000313" key="2">
    <source>
        <dbReference type="EMBL" id="QSX30509.1"/>
    </source>
</evidence>
<proteinExistence type="predicted"/>
<evidence type="ECO:0000256" key="1">
    <source>
        <dbReference type="SAM" id="SignalP"/>
    </source>
</evidence>
<gene>
    <name evidence="2" type="ORF">JYB88_02275</name>
</gene>
<dbReference type="InterPro" id="IPR050767">
    <property type="entry name" value="Sel1_AlgK"/>
</dbReference>
<dbReference type="RefSeq" id="WP_207325344.1">
    <property type="nucleotide sequence ID" value="NZ_CP071504.1"/>
</dbReference>
<reference evidence="2 3" key="1">
    <citation type="submission" date="2021-03" db="EMBL/GenBank/DDBJ databases">
        <title>Novel species identification of genus Shewanella.</title>
        <authorList>
            <person name="Liu G."/>
            <person name="Zhang Q."/>
        </authorList>
    </citation>
    <scope>NUCLEOTIDE SEQUENCE [LARGE SCALE GENOMIC DNA]</scope>
    <source>
        <strain evidence="2 3">FJAT-53726</strain>
    </source>
</reference>
<keyword evidence="3" id="KW-1185">Reference proteome</keyword>
<dbReference type="InterPro" id="IPR011990">
    <property type="entry name" value="TPR-like_helical_dom_sf"/>
</dbReference>
<organism evidence="2 3">
    <name type="scientific">Shewanella cyperi</name>
    <dbReference type="NCBI Taxonomy" id="2814292"/>
    <lineage>
        <taxon>Bacteria</taxon>
        <taxon>Pseudomonadati</taxon>
        <taxon>Pseudomonadota</taxon>
        <taxon>Gammaproteobacteria</taxon>
        <taxon>Alteromonadales</taxon>
        <taxon>Shewanellaceae</taxon>
        <taxon>Shewanella</taxon>
    </lineage>
</organism>
<dbReference type="Pfam" id="PF08238">
    <property type="entry name" value="Sel1"/>
    <property type="match status" value="5"/>
</dbReference>
<dbReference type="Gene3D" id="1.25.40.10">
    <property type="entry name" value="Tetratricopeptide repeat domain"/>
    <property type="match status" value="1"/>
</dbReference>
<feature type="chain" id="PRO_5036827253" evidence="1">
    <location>
        <begin position="28"/>
        <end position="238"/>
    </location>
</feature>
<feature type="signal peptide" evidence="1">
    <location>
        <begin position="1"/>
        <end position="27"/>
    </location>
</feature>
<dbReference type="AlphaFoldDB" id="A0A974XLG7"/>
<dbReference type="InterPro" id="IPR006597">
    <property type="entry name" value="Sel1-like"/>
</dbReference>
<evidence type="ECO:0000313" key="3">
    <source>
        <dbReference type="Proteomes" id="UP000663281"/>
    </source>
</evidence>
<keyword evidence="1" id="KW-0732">Signal</keyword>
<dbReference type="EMBL" id="CP071504">
    <property type="protein sequence ID" value="QSX30509.1"/>
    <property type="molecule type" value="Genomic_DNA"/>
</dbReference>
<accession>A0A974XLG7</accession>
<name>A0A974XLG7_9GAMM</name>
<dbReference type="PANTHER" id="PTHR11102:SF160">
    <property type="entry name" value="ERAD-ASSOCIATED E3 UBIQUITIN-PROTEIN LIGASE COMPONENT HRD3"/>
    <property type="match status" value="1"/>
</dbReference>
<protein>
    <submittedName>
        <fullName evidence="2">Sel1 repeat family protein</fullName>
    </submittedName>
</protein>
<sequence>MSPYRHIALPRLLWLLSALPLAPTAMAQATPEAPALLESEKTAQPEEKAQLQETDMEKAARLLQEGRQMYAQDNMFEAMPLLQEAAELGLPEAQGFWGFVLQKGGTTDAALEMYRKGADGGDAFAKLQLAGFLLRGDFLPKDVEQGFAMVNECIAKEYAPAMVVLGNIQAEGQFGIAKDEVKALELLERAAELNDINALTRLHLIYRDGLLGQAADPVKAAAYAEKSSQLQAIKGNSP</sequence>
<dbReference type="Proteomes" id="UP000663281">
    <property type="component" value="Chromosome"/>
</dbReference>
<dbReference type="KEGG" id="scyp:JYB88_02275"/>
<dbReference type="PANTHER" id="PTHR11102">
    <property type="entry name" value="SEL-1-LIKE PROTEIN"/>
    <property type="match status" value="1"/>
</dbReference>
<dbReference type="SUPFAM" id="SSF81901">
    <property type="entry name" value="HCP-like"/>
    <property type="match status" value="1"/>
</dbReference>
<dbReference type="SMART" id="SM00671">
    <property type="entry name" value="SEL1"/>
    <property type="match status" value="4"/>
</dbReference>